<keyword evidence="2" id="KW-1185">Reference proteome</keyword>
<sequence length="387" mass="41240">MKNNNQKSGPLTGFTFIEIEGIGPGPFAGMMLSDMGAEVIVVERAMGKADASTDFGSTDILKRGKRSIAVDLKSNEGKELVLKLVAKADGLIEGMRPGVMERLGLGPDECLKANPALIYGRMTGWGQTGPMSQAAGHDLNYIGLSGALWYAGRPGDAPVAPPTLAGDIGGGATYLVIGLLAGVLNAKNTGVGQVVDANIVDGSANMMNLILTMVATKSASYTRGQSLLDGPHWFDSYKTSDDKAITFGPLEVKFYKIMLEALGLQDDEDFKEQYKPKLWPMQKEKLAAIIAGNTQEHWNQVFDGLDACYAPVLSPEDAAKHAHNEARGYYFEKDGMLQASAAPRFSDTPTNDKGDIVGRGANSKEILVELGLSAAEVSDMFVKGTVK</sequence>
<reference evidence="2" key="1">
    <citation type="submission" date="2023-09" db="EMBL/GenBank/DDBJ databases">
        <authorList>
            <person name="Li S."/>
            <person name="Li X."/>
            <person name="Zhang C."/>
            <person name="Zhao Z."/>
        </authorList>
    </citation>
    <scope>NUCLEOTIDE SEQUENCE [LARGE SCALE GENOMIC DNA]</scope>
    <source>
        <strain evidence="2">SQ345</strain>
    </source>
</reference>
<dbReference type="Gene3D" id="3.40.50.10540">
    <property type="entry name" value="Crotonobetainyl-coa:carnitine coa-transferase, domain 1"/>
    <property type="match status" value="1"/>
</dbReference>
<dbReference type="Pfam" id="PF02515">
    <property type="entry name" value="CoA_transf_3"/>
    <property type="match status" value="1"/>
</dbReference>
<dbReference type="SUPFAM" id="SSF89796">
    <property type="entry name" value="CoA-transferase family III (CaiB/BaiF)"/>
    <property type="match status" value="1"/>
</dbReference>
<dbReference type="Gene3D" id="3.30.1540.10">
    <property type="entry name" value="formyl-coa transferase, domain 3"/>
    <property type="match status" value="1"/>
</dbReference>
<accession>A0ABY9TFD1</accession>
<dbReference type="EMBL" id="CP134146">
    <property type="protein sequence ID" value="WNC67314.1"/>
    <property type="molecule type" value="Genomic_DNA"/>
</dbReference>
<dbReference type="InterPro" id="IPR044855">
    <property type="entry name" value="CoA-Trfase_III_dom3_sf"/>
</dbReference>
<dbReference type="InterPro" id="IPR050509">
    <property type="entry name" value="CoA-transferase_III"/>
</dbReference>
<proteinExistence type="predicted"/>
<dbReference type="Proteomes" id="UP001248581">
    <property type="component" value="Chromosome"/>
</dbReference>
<organism evidence="1 2">
    <name type="scientific">Thalassotalea nanhaiensis</name>
    <dbReference type="NCBI Taxonomy" id="3065648"/>
    <lineage>
        <taxon>Bacteria</taxon>
        <taxon>Pseudomonadati</taxon>
        <taxon>Pseudomonadota</taxon>
        <taxon>Gammaproteobacteria</taxon>
        <taxon>Alteromonadales</taxon>
        <taxon>Colwelliaceae</taxon>
        <taxon>Thalassotalea</taxon>
    </lineage>
</organism>
<dbReference type="PANTHER" id="PTHR48228:SF5">
    <property type="entry name" value="ALPHA-METHYLACYL-COA RACEMASE"/>
    <property type="match status" value="1"/>
</dbReference>
<evidence type="ECO:0000313" key="1">
    <source>
        <dbReference type="EMBL" id="WNC67314.1"/>
    </source>
</evidence>
<dbReference type="RefSeq" id="WP_348386478.1">
    <property type="nucleotide sequence ID" value="NZ_CP134146.1"/>
</dbReference>
<dbReference type="PANTHER" id="PTHR48228">
    <property type="entry name" value="SUCCINYL-COA--D-CITRAMALATE COA-TRANSFERASE"/>
    <property type="match status" value="1"/>
</dbReference>
<protein>
    <submittedName>
        <fullName evidence="1">CaiB/BaiF CoA-transferase family protein</fullName>
    </submittedName>
</protein>
<dbReference type="InterPro" id="IPR023606">
    <property type="entry name" value="CoA-Trfase_III_dom_1_sf"/>
</dbReference>
<evidence type="ECO:0000313" key="2">
    <source>
        <dbReference type="Proteomes" id="UP001248581"/>
    </source>
</evidence>
<name>A0ABY9TFD1_9GAMM</name>
<gene>
    <name evidence="1" type="ORF">RI845_12390</name>
</gene>
<dbReference type="InterPro" id="IPR003673">
    <property type="entry name" value="CoA-Trfase_fam_III"/>
</dbReference>